<dbReference type="EMBL" id="JAUSTP010000021">
    <property type="protein sequence ID" value="MDQ0190633.1"/>
    <property type="molecule type" value="Genomic_DNA"/>
</dbReference>
<accession>A0ABT9XK31</accession>
<reference evidence="2 3" key="1">
    <citation type="submission" date="2023-07" db="EMBL/GenBank/DDBJ databases">
        <title>Genomic Encyclopedia of Type Strains, Phase IV (KMG-IV): sequencing the most valuable type-strain genomes for metagenomic binning, comparative biology and taxonomic classification.</title>
        <authorList>
            <person name="Goeker M."/>
        </authorList>
    </citation>
    <scope>NUCLEOTIDE SEQUENCE [LARGE SCALE GENOMIC DNA]</scope>
    <source>
        <strain evidence="2 3">DSM 4006</strain>
    </source>
</reference>
<comment type="caution">
    <text evidence="2">The sequence shown here is derived from an EMBL/GenBank/DDBJ whole genome shotgun (WGS) entry which is preliminary data.</text>
</comment>
<dbReference type="Proteomes" id="UP001232973">
    <property type="component" value="Unassembled WGS sequence"/>
</dbReference>
<organism evidence="2 3">
    <name type="scientific">Alicyclobacillus cycloheptanicus</name>
    <dbReference type="NCBI Taxonomy" id="1457"/>
    <lineage>
        <taxon>Bacteria</taxon>
        <taxon>Bacillati</taxon>
        <taxon>Bacillota</taxon>
        <taxon>Bacilli</taxon>
        <taxon>Bacillales</taxon>
        <taxon>Alicyclobacillaceae</taxon>
        <taxon>Alicyclobacillus</taxon>
    </lineage>
</organism>
<evidence type="ECO:0000313" key="2">
    <source>
        <dbReference type="EMBL" id="MDQ0190633.1"/>
    </source>
</evidence>
<dbReference type="RefSeq" id="WP_274456604.1">
    <property type="nucleotide sequence ID" value="NZ_CP067097.1"/>
</dbReference>
<keyword evidence="3" id="KW-1185">Reference proteome</keyword>
<feature type="domain" description="TraC-like" evidence="1">
    <location>
        <begin position="34"/>
        <end position="142"/>
    </location>
</feature>
<evidence type="ECO:0000313" key="3">
    <source>
        <dbReference type="Proteomes" id="UP001232973"/>
    </source>
</evidence>
<sequence length="200" mass="22515">MFGTRNGRDPQETARQHRYKTALEWMPVKDVYEGLIHRKDGQYVAVLEISPINLSLLSEREQEQKVAALHEAINGLRGGFQLLILPHPIDLYGYFRSLENQIREANGIRRSLLVDQLAYVRLIVSGGQAIEWRYYMLVASRDKKDAVEQARELAHSLSGAGLEATLLEDDALIGMLHTWANPSSAAFERPVTTSLTTLSV</sequence>
<gene>
    <name evidence="2" type="ORF">J2S03_002500</name>
</gene>
<dbReference type="Pfam" id="PF26593">
    <property type="entry name" value="TraC-like"/>
    <property type="match status" value="1"/>
</dbReference>
<protein>
    <recommendedName>
        <fullName evidence="1">TraC-like domain-containing protein</fullName>
    </recommendedName>
</protein>
<dbReference type="InterPro" id="IPR058596">
    <property type="entry name" value="TraC-like_dom"/>
</dbReference>
<proteinExistence type="predicted"/>
<name>A0ABT9XK31_9BACL</name>
<evidence type="ECO:0000259" key="1">
    <source>
        <dbReference type="Pfam" id="PF26593"/>
    </source>
</evidence>